<dbReference type="Pfam" id="PF07876">
    <property type="entry name" value="Dabb"/>
    <property type="match status" value="1"/>
</dbReference>
<gene>
    <name evidence="2" type="ORF">N47_E47140</name>
</gene>
<organism evidence="2">
    <name type="scientific">uncultured Desulfobacterium sp</name>
    <dbReference type="NCBI Taxonomy" id="201089"/>
    <lineage>
        <taxon>Bacteria</taxon>
        <taxon>Pseudomonadati</taxon>
        <taxon>Thermodesulfobacteriota</taxon>
        <taxon>Desulfobacteria</taxon>
        <taxon>Desulfobacterales</taxon>
        <taxon>Desulfobacteriaceae</taxon>
        <taxon>Desulfobacterium</taxon>
        <taxon>environmental samples</taxon>
    </lineage>
</organism>
<evidence type="ECO:0000259" key="1">
    <source>
        <dbReference type="PROSITE" id="PS51502"/>
    </source>
</evidence>
<feature type="domain" description="Stress-response A/B barrel" evidence="1">
    <location>
        <begin position="2"/>
        <end position="94"/>
    </location>
</feature>
<dbReference type="SUPFAM" id="SSF54909">
    <property type="entry name" value="Dimeric alpha+beta barrel"/>
    <property type="match status" value="1"/>
</dbReference>
<accession>E1YM69</accession>
<dbReference type="PROSITE" id="PS51502">
    <property type="entry name" value="S_R_A_B_BARREL"/>
    <property type="match status" value="1"/>
</dbReference>
<dbReference type="AlphaFoldDB" id="E1YM69"/>
<proteinExistence type="predicted"/>
<dbReference type="SMART" id="SM00886">
    <property type="entry name" value="Dabb"/>
    <property type="match status" value="1"/>
</dbReference>
<dbReference type="PANTHER" id="PTHR37832:SF1">
    <property type="entry name" value="STRESS-RESPONSE A_B BARREL DOMAIN-CONTAINING PROTEIN"/>
    <property type="match status" value="1"/>
</dbReference>
<name>E1YM69_9BACT</name>
<evidence type="ECO:0000313" key="2">
    <source>
        <dbReference type="EMBL" id="CBX31202.1"/>
    </source>
</evidence>
<dbReference type="Gene3D" id="3.30.70.100">
    <property type="match status" value="1"/>
</dbReference>
<protein>
    <recommendedName>
        <fullName evidence="1">Stress-response A/B barrel domain-containing protein</fullName>
    </recommendedName>
</protein>
<reference evidence="2" key="1">
    <citation type="journal article" date="2011" name="Environ. Microbiol.">
        <title>Genomic insights into the metabolic potential of the polycyclic aromatic hydrocarbon degrading sulfate-reducing Deltaproteobacterium N47.</title>
        <authorList>
            <person name="Bergmann F."/>
            <person name="Selesi D."/>
            <person name="Weinmaier T."/>
            <person name="Tischler P."/>
            <person name="Rattei T."/>
            <person name="Meckenstock R.U."/>
        </authorList>
    </citation>
    <scope>NUCLEOTIDE SEQUENCE</scope>
</reference>
<dbReference type="PANTHER" id="PTHR37832">
    <property type="entry name" value="BLL2683 PROTEIN"/>
    <property type="match status" value="1"/>
</dbReference>
<dbReference type="EMBL" id="FR695877">
    <property type="protein sequence ID" value="CBX31202.1"/>
    <property type="molecule type" value="Genomic_DNA"/>
</dbReference>
<dbReference type="InterPro" id="IPR011008">
    <property type="entry name" value="Dimeric_a/b-barrel"/>
</dbReference>
<dbReference type="InterPro" id="IPR013097">
    <property type="entry name" value="Dabb"/>
</dbReference>
<sequence>MIKHVVVIKFKKDTGKNGIDKLEKKLGALPEQIAEIIKYEFGCDVLRSERSYDFTIVSVFDSLETLSKYIIHPKHQEVAGLIKEMSDSTIVVDFES</sequence>